<keyword evidence="4" id="KW-0732">Signal</keyword>
<evidence type="ECO:0000313" key="6">
    <source>
        <dbReference type="EMBL" id="QEA15619.1"/>
    </source>
</evidence>
<gene>
    <name evidence="6" type="ORF">FRF71_05430</name>
</gene>
<dbReference type="SUPFAM" id="SSF53474">
    <property type="entry name" value="alpha/beta-Hydrolases"/>
    <property type="match status" value="1"/>
</dbReference>
<dbReference type="Pfam" id="PF01738">
    <property type="entry name" value="DLH"/>
    <property type="match status" value="1"/>
</dbReference>
<dbReference type="PIRSF" id="PIRSF031982">
    <property type="entry name" value="UCP031982_abhydr"/>
    <property type="match status" value="1"/>
</dbReference>
<dbReference type="InterPro" id="IPR029058">
    <property type="entry name" value="AB_hydrolase_fold"/>
</dbReference>
<dbReference type="AlphaFoldDB" id="A0A5B8S2C2"/>
<dbReference type="RefSeq" id="WP_147089597.1">
    <property type="nucleotide sequence ID" value="NZ_CP042345.1"/>
</dbReference>
<feature type="signal peptide" evidence="4">
    <location>
        <begin position="1"/>
        <end position="21"/>
    </location>
</feature>
<protein>
    <submittedName>
        <fullName evidence="6">Dienelactone hydrolase</fullName>
    </submittedName>
</protein>
<dbReference type="PANTHER" id="PTHR10272:SF0">
    <property type="entry name" value="PLATELET-ACTIVATING FACTOR ACETYLHYDROLASE"/>
    <property type="match status" value="1"/>
</dbReference>
<evidence type="ECO:0000256" key="2">
    <source>
        <dbReference type="ARBA" id="ARBA00022963"/>
    </source>
</evidence>
<dbReference type="OrthoDB" id="9814760at2"/>
<dbReference type="Gene3D" id="3.40.50.1820">
    <property type="entry name" value="alpha/beta hydrolase"/>
    <property type="match status" value="1"/>
</dbReference>
<dbReference type="GO" id="GO:0016042">
    <property type="term" value="P:lipid catabolic process"/>
    <property type="evidence" value="ECO:0007669"/>
    <property type="project" value="UniProtKB-KW"/>
</dbReference>
<dbReference type="Proteomes" id="UP000321172">
    <property type="component" value="Chromosome"/>
</dbReference>
<feature type="domain" description="Dienelactone hydrolase" evidence="5">
    <location>
        <begin position="54"/>
        <end position="167"/>
    </location>
</feature>
<dbReference type="GO" id="GO:0003847">
    <property type="term" value="F:1-alkyl-2-acetylglycerophosphocholine esterase activity"/>
    <property type="evidence" value="ECO:0007669"/>
    <property type="project" value="TreeGrafter"/>
</dbReference>
<proteinExistence type="predicted"/>
<evidence type="ECO:0000313" key="7">
    <source>
        <dbReference type="Proteomes" id="UP000321172"/>
    </source>
</evidence>
<accession>A0A5B8S2C2</accession>
<sequence length="308" mass="32653">MRKLTSAFALGCLAAFAPVQAVSQGVPAAGVSYSLQQSAAEDPGNRPIPIVIWAPKAGSRLGLIVISHGTGAGPTAHIDTAQALAEAGFVVVAPMHPGDNFQDDASVGKSNWFADRSRHVARVIDYMLTDWEGHARIAPRRIGIFGFSAGGTTALISVGGAPDLGRVTPHCASAPEFVCQIMRPNVPKQAPQWTHDKRIAAAVVTAPGIGFAFPPNGLKHVRVPVQLWAGSADETVPYASNTAIVRNLLPQAPEFHNVDGAVHLSFLAPCTAQTPAFLCQDRPGFDRAQFHASFNQSVTAFFQKQLKR</sequence>
<feature type="chain" id="PRO_5022733405" evidence="4">
    <location>
        <begin position="22"/>
        <end position="308"/>
    </location>
</feature>
<dbReference type="KEGG" id="ngf:FRF71_05430"/>
<keyword evidence="1 6" id="KW-0378">Hydrolase</keyword>
<keyword evidence="3" id="KW-0443">Lipid metabolism</keyword>
<reference evidence="6 7" key="1">
    <citation type="journal article" date="2013" name="J. Microbiol. Biotechnol.">
        <title>Novosphingobium ginsenosidimutans sp. nov., with the ability to convert ginsenoside.</title>
        <authorList>
            <person name="Kim J.K."/>
            <person name="He D."/>
            <person name="Liu Q.M."/>
            <person name="Park H.Y."/>
            <person name="Jung M.S."/>
            <person name="Yoon M.H."/>
            <person name="Kim S.C."/>
            <person name="Im W.T."/>
        </authorList>
    </citation>
    <scope>NUCLEOTIDE SEQUENCE [LARGE SCALE GENOMIC DNA]</scope>
    <source>
        <strain evidence="6 7">FW-6</strain>
    </source>
</reference>
<dbReference type="InterPro" id="IPR016986">
    <property type="entry name" value="UCP031982_abhydr"/>
</dbReference>
<evidence type="ECO:0000259" key="5">
    <source>
        <dbReference type="Pfam" id="PF01738"/>
    </source>
</evidence>
<organism evidence="6 7">
    <name type="scientific">Novosphingobium ginsenosidimutans</name>
    <dbReference type="NCBI Taxonomy" id="1176536"/>
    <lineage>
        <taxon>Bacteria</taxon>
        <taxon>Pseudomonadati</taxon>
        <taxon>Pseudomonadota</taxon>
        <taxon>Alphaproteobacteria</taxon>
        <taxon>Sphingomonadales</taxon>
        <taxon>Sphingomonadaceae</taxon>
        <taxon>Novosphingobium</taxon>
    </lineage>
</organism>
<keyword evidence="7" id="KW-1185">Reference proteome</keyword>
<evidence type="ECO:0000256" key="1">
    <source>
        <dbReference type="ARBA" id="ARBA00022801"/>
    </source>
</evidence>
<keyword evidence="2" id="KW-0442">Lipid degradation</keyword>
<dbReference type="InterPro" id="IPR002925">
    <property type="entry name" value="Dienelactn_hydro"/>
</dbReference>
<evidence type="ECO:0000256" key="3">
    <source>
        <dbReference type="ARBA" id="ARBA00023098"/>
    </source>
</evidence>
<name>A0A5B8S2C2_9SPHN</name>
<dbReference type="EMBL" id="CP042345">
    <property type="protein sequence ID" value="QEA15619.1"/>
    <property type="molecule type" value="Genomic_DNA"/>
</dbReference>
<evidence type="ECO:0000256" key="4">
    <source>
        <dbReference type="SAM" id="SignalP"/>
    </source>
</evidence>
<dbReference type="PANTHER" id="PTHR10272">
    <property type="entry name" value="PLATELET-ACTIVATING FACTOR ACETYLHYDROLASE"/>
    <property type="match status" value="1"/>
</dbReference>